<evidence type="ECO:0000313" key="8">
    <source>
        <dbReference type="EMBL" id="KAK5936745.1"/>
    </source>
</evidence>
<dbReference type="InterPro" id="IPR047146">
    <property type="entry name" value="Cyt_P450_E_CYP52_fungi"/>
</dbReference>
<keyword evidence="7" id="KW-0349">Heme</keyword>
<evidence type="ECO:0000256" key="3">
    <source>
        <dbReference type="ARBA" id="ARBA00022723"/>
    </source>
</evidence>
<dbReference type="Gene3D" id="1.10.630.10">
    <property type="entry name" value="Cytochrome P450"/>
    <property type="match status" value="1"/>
</dbReference>
<organism evidence="8 9">
    <name type="scientific">Knufia obscura</name>
    <dbReference type="NCBI Taxonomy" id="1635080"/>
    <lineage>
        <taxon>Eukaryota</taxon>
        <taxon>Fungi</taxon>
        <taxon>Dikarya</taxon>
        <taxon>Ascomycota</taxon>
        <taxon>Pezizomycotina</taxon>
        <taxon>Eurotiomycetes</taxon>
        <taxon>Chaetothyriomycetidae</taxon>
        <taxon>Chaetothyriales</taxon>
        <taxon>Trichomeriaceae</taxon>
        <taxon>Knufia</taxon>
    </lineage>
</organism>
<dbReference type="SUPFAM" id="SSF48264">
    <property type="entry name" value="Cytochrome P450"/>
    <property type="match status" value="1"/>
</dbReference>
<dbReference type="PANTHER" id="PTHR24287:SF18">
    <property type="entry name" value="CYTOCHROME P450 MONOOXYGENASE APDE-RELATED"/>
    <property type="match status" value="1"/>
</dbReference>
<comment type="similarity">
    <text evidence="2 7">Belongs to the cytochrome P450 family.</text>
</comment>
<evidence type="ECO:0000256" key="5">
    <source>
        <dbReference type="ARBA" id="ARBA00023004"/>
    </source>
</evidence>
<dbReference type="InterPro" id="IPR001128">
    <property type="entry name" value="Cyt_P450"/>
</dbReference>
<keyword evidence="4 7" id="KW-0560">Oxidoreductase</keyword>
<dbReference type="GeneID" id="90004457"/>
<dbReference type="InterPro" id="IPR017972">
    <property type="entry name" value="Cyt_P450_CS"/>
</dbReference>
<dbReference type="PROSITE" id="PS00086">
    <property type="entry name" value="CYTOCHROME_P450"/>
    <property type="match status" value="1"/>
</dbReference>
<sequence>MDAEIFQPKRWNEAMPLERDSVNKRWGYLPFNGGPRLCLGMDFALTEVAYVLLRTLQTFPDLALPANEKVEFAGIEKQTMTLVTTSTEGCRVDLG</sequence>
<dbReference type="InterPro" id="IPR036396">
    <property type="entry name" value="Cyt_P450_sf"/>
</dbReference>
<evidence type="ECO:0000256" key="7">
    <source>
        <dbReference type="RuleBase" id="RU000461"/>
    </source>
</evidence>
<reference evidence="8 9" key="1">
    <citation type="journal article" date="2023" name="Res Sq">
        <title>Genomic and morphological characterization of Knufia obscura isolated from the Mars 2020 spacecraft assembly facility.</title>
        <authorList>
            <person name="Chander A.M."/>
            <person name="Teixeira M.M."/>
            <person name="Singh N.K."/>
            <person name="Williams M.P."/>
            <person name="Parker C.W."/>
            <person name="Leo P."/>
            <person name="Stajich J.E."/>
            <person name="Torok T."/>
            <person name="Tighe S."/>
            <person name="Mason C.E."/>
            <person name="Venkateswaran K."/>
        </authorList>
    </citation>
    <scope>NUCLEOTIDE SEQUENCE [LARGE SCALE GENOMIC DNA]</scope>
    <source>
        <strain evidence="8 9">CCFEE 5817</strain>
    </source>
</reference>
<dbReference type="RefSeq" id="XP_064724835.1">
    <property type="nucleotide sequence ID" value="XM_064879396.1"/>
</dbReference>
<evidence type="ECO:0000256" key="1">
    <source>
        <dbReference type="ARBA" id="ARBA00001971"/>
    </source>
</evidence>
<accession>A0ABR0R7Z0</accession>
<keyword evidence="5 7" id="KW-0408">Iron</keyword>
<comment type="caution">
    <text evidence="8">The sequence shown here is derived from an EMBL/GenBank/DDBJ whole genome shotgun (WGS) entry which is preliminary data.</text>
</comment>
<dbReference type="Pfam" id="PF00067">
    <property type="entry name" value="p450"/>
    <property type="match status" value="1"/>
</dbReference>
<dbReference type="EMBL" id="JAVHJV010000023">
    <property type="protein sequence ID" value="KAK5936745.1"/>
    <property type="molecule type" value="Genomic_DNA"/>
</dbReference>
<evidence type="ECO:0008006" key="10">
    <source>
        <dbReference type="Google" id="ProtNLM"/>
    </source>
</evidence>
<evidence type="ECO:0000256" key="2">
    <source>
        <dbReference type="ARBA" id="ARBA00010617"/>
    </source>
</evidence>
<gene>
    <name evidence="8" type="ORF">PMZ80_011008</name>
</gene>
<evidence type="ECO:0000313" key="9">
    <source>
        <dbReference type="Proteomes" id="UP001334248"/>
    </source>
</evidence>
<dbReference type="Proteomes" id="UP001334248">
    <property type="component" value="Unassembled WGS sequence"/>
</dbReference>
<protein>
    <recommendedName>
        <fullName evidence="10">Cytochrome P450</fullName>
    </recommendedName>
</protein>
<evidence type="ECO:0000256" key="4">
    <source>
        <dbReference type="ARBA" id="ARBA00023002"/>
    </source>
</evidence>
<keyword evidence="6 7" id="KW-0503">Monooxygenase</keyword>
<keyword evidence="9" id="KW-1185">Reference proteome</keyword>
<dbReference type="PANTHER" id="PTHR24287">
    <property type="entry name" value="P450, PUTATIVE (EUROFUNG)-RELATED"/>
    <property type="match status" value="1"/>
</dbReference>
<keyword evidence="3 7" id="KW-0479">Metal-binding</keyword>
<evidence type="ECO:0000256" key="6">
    <source>
        <dbReference type="ARBA" id="ARBA00023033"/>
    </source>
</evidence>
<proteinExistence type="inferred from homology"/>
<name>A0ABR0R7Z0_9EURO</name>
<comment type="cofactor">
    <cofactor evidence="1">
        <name>heme</name>
        <dbReference type="ChEBI" id="CHEBI:30413"/>
    </cofactor>
</comment>